<evidence type="ECO:0000256" key="3">
    <source>
        <dbReference type="ARBA" id="ARBA00022723"/>
    </source>
</evidence>
<dbReference type="InterPro" id="IPR001128">
    <property type="entry name" value="Cyt_P450"/>
</dbReference>
<name>A0A6A3BAI0_HIBSY</name>
<proteinExistence type="inferred from homology"/>
<dbReference type="PANTHER" id="PTHR47947:SF49">
    <property type="entry name" value="CYTOCHROME P450 FAMILY PROTEIN"/>
    <property type="match status" value="1"/>
</dbReference>
<dbReference type="GO" id="GO:0005506">
    <property type="term" value="F:iron ion binding"/>
    <property type="evidence" value="ECO:0007669"/>
    <property type="project" value="InterPro"/>
</dbReference>
<dbReference type="GO" id="GO:0020037">
    <property type="term" value="F:heme binding"/>
    <property type="evidence" value="ECO:0007669"/>
    <property type="project" value="InterPro"/>
</dbReference>
<evidence type="ECO:0000256" key="2">
    <source>
        <dbReference type="ARBA" id="ARBA00022617"/>
    </source>
</evidence>
<dbReference type="GO" id="GO:0016705">
    <property type="term" value="F:oxidoreductase activity, acting on paired donors, with incorporation or reduction of molecular oxygen"/>
    <property type="evidence" value="ECO:0007669"/>
    <property type="project" value="InterPro"/>
</dbReference>
<organism evidence="7 8">
    <name type="scientific">Hibiscus syriacus</name>
    <name type="common">Rose of Sharon</name>
    <dbReference type="NCBI Taxonomy" id="106335"/>
    <lineage>
        <taxon>Eukaryota</taxon>
        <taxon>Viridiplantae</taxon>
        <taxon>Streptophyta</taxon>
        <taxon>Embryophyta</taxon>
        <taxon>Tracheophyta</taxon>
        <taxon>Spermatophyta</taxon>
        <taxon>Magnoliopsida</taxon>
        <taxon>eudicotyledons</taxon>
        <taxon>Gunneridae</taxon>
        <taxon>Pentapetalae</taxon>
        <taxon>rosids</taxon>
        <taxon>malvids</taxon>
        <taxon>Malvales</taxon>
        <taxon>Malvaceae</taxon>
        <taxon>Malvoideae</taxon>
        <taxon>Hibiscus</taxon>
    </lineage>
</organism>
<dbReference type="AlphaFoldDB" id="A0A6A3BAI0"/>
<evidence type="ECO:0000256" key="1">
    <source>
        <dbReference type="ARBA" id="ARBA00010617"/>
    </source>
</evidence>
<evidence type="ECO:0000313" key="7">
    <source>
        <dbReference type="EMBL" id="KAE8713423.1"/>
    </source>
</evidence>
<dbReference type="InterPro" id="IPR050651">
    <property type="entry name" value="Plant_Cytochrome_P450_Monoox"/>
</dbReference>
<keyword evidence="6" id="KW-0503">Monooxygenase</keyword>
<dbReference type="PANTHER" id="PTHR47947">
    <property type="entry name" value="CYTOCHROME P450 82C3-RELATED"/>
    <property type="match status" value="1"/>
</dbReference>
<dbReference type="SUPFAM" id="SSF48264">
    <property type="entry name" value="Cytochrome P450"/>
    <property type="match status" value="1"/>
</dbReference>
<keyword evidence="4" id="KW-0560">Oxidoreductase</keyword>
<keyword evidence="8" id="KW-1185">Reference proteome</keyword>
<comment type="similarity">
    <text evidence="1">Belongs to the cytochrome P450 family.</text>
</comment>
<gene>
    <name evidence="7" type="ORF">F3Y22_tig00110210pilonHSYRG00134</name>
</gene>
<dbReference type="GO" id="GO:0004497">
    <property type="term" value="F:monooxygenase activity"/>
    <property type="evidence" value="ECO:0007669"/>
    <property type="project" value="UniProtKB-KW"/>
</dbReference>
<keyword evidence="3" id="KW-0479">Metal-binding</keyword>
<dbReference type="InterPro" id="IPR036396">
    <property type="entry name" value="Cyt_P450_sf"/>
</dbReference>
<reference evidence="7" key="1">
    <citation type="submission" date="2019-09" db="EMBL/GenBank/DDBJ databases">
        <title>Draft genome information of white flower Hibiscus syriacus.</title>
        <authorList>
            <person name="Kim Y.-M."/>
        </authorList>
    </citation>
    <scope>NUCLEOTIDE SEQUENCE [LARGE SCALE GENOMIC DNA]</scope>
    <source>
        <strain evidence="7">YM2019G1</strain>
    </source>
</reference>
<keyword evidence="5" id="KW-0408">Iron</keyword>
<evidence type="ECO:0000256" key="4">
    <source>
        <dbReference type="ARBA" id="ARBA00023002"/>
    </source>
</evidence>
<accession>A0A6A3BAI0</accession>
<keyword evidence="2" id="KW-0349">Heme</keyword>
<evidence type="ECO:0000256" key="5">
    <source>
        <dbReference type="ARBA" id="ARBA00023004"/>
    </source>
</evidence>
<sequence length="489" mass="54920">MAIRPALLYGSECWATKKDHVRRIEAAEMRMLRWTCGKTLRDMTTNSAIRDVLGGGVCFRKIEGGKTTVVFHGSYSQPGVGGSLLPYLPLTPYIWELGFVVVVVVVGIGSSNKLKRSNGKAAPEAGGAWPIIGHHPLLGDSKAAHVTLGALADKLGPAFTIRLGVHQALVVSPREVAKEIFTTNDMAVSSRSKMETAEHMGYNYAMFGFSPYGHYWREMRKITMLEVLPNHRIDQLKKVFVSEIEGSLKDLHKFCGAKKTGEFGVESVDMKKRFSDLTLNVILRTVTGKGYSGFAKEEQQVVSRYRKALRDFFYLSGIFVIGDAVPFLRKLDLGGYESWMKKTAAELDDVVGGWLNEHRKNGVWDESEQERDFMDDFSRWRYDNSYPNLSTFPTAEQTSFTQKGPRRTRYTCWQGQARARIRHYKSCSIGGYEIPDSLSRESTRETGLDVLLEVLNGFRFHQGCHSGGDGKGTRGLLWVMDWDCKVAFC</sequence>
<dbReference type="EMBL" id="VEPZ02000878">
    <property type="protein sequence ID" value="KAE8713423.1"/>
    <property type="molecule type" value="Genomic_DNA"/>
</dbReference>
<evidence type="ECO:0000313" key="8">
    <source>
        <dbReference type="Proteomes" id="UP000436088"/>
    </source>
</evidence>
<evidence type="ECO:0000256" key="6">
    <source>
        <dbReference type="ARBA" id="ARBA00023033"/>
    </source>
</evidence>
<dbReference type="Proteomes" id="UP000436088">
    <property type="component" value="Unassembled WGS sequence"/>
</dbReference>
<protein>
    <submittedName>
        <fullName evidence="7">Cytochrome P450 82A3-like</fullName>
    </submittedName>
</protein>
<dbReference type="Pfam" id="PF00067">
    <property type="entry name" value="p450"/>
    <property type="match status" value="1"/>
</dbReference>
<comment type="caution">
    <text evidence="7">The sequence shown here is derived from an EMBL/GenBank/DDBJ whole genome shotgun (WGS) entry which is preliminary data.</text>
</comment>
<dbReference type="Gene3D" id="1.10.630.10">
    <property type="entry name" value="Cytochrome P450"/>
    <property type="match status" value="1"/>
</dbReference>